<dbReference type="OrthoDB" id="10331682at2759"/>
<evidence type="ECO:0000313" key="4">
    <source>
        <dbReference type="Proteomes" id="UP000193642"/>
    </source>
</evidence>
<accession>A0A1Y2C1N3</accession>
<keyword evidence="4" id="KW-1185">Reference proteome</keyword>
<evidence type="ECO:0000313" key="3">
    <source>
        <dbReference type="EMBL" id="ORY40215.1"/>
    </source>
</evidence>
<keyword evidence="1" id="KW-0175">Coiled coil</keyword>
<comment type="caution">
    <text evidence="3">The sequence shown here is derived from an EMBL/GenBank/DDBJ whole genome shotgun (WGS) entry which is preliminary data.</text>
</comment>
<reference evidence="3 4" key="1">
    <citation type="submission" date="2016-07" db="EMBL/GenBank/DDBJ databases">
        <title>Pervasive Adenine N6-methylation of Active Genes in Fungi.</title>
        <authorList>
            <consortium name="DOE Joint Genome Institute"/>
            <person name="Mondo S.J."/>
            <person name="Dannebaum R.O."/>
            <person name="Kuo R.C."/>
            <person name="Labutti K."/>
            <person name="Haridas S."/>
            <person name="Kuo A."/>
            <person name="Salamov A."/>
            <person name="Ahrendt S.R."/>
            <person name="Lipzen A."/>
            <person name="Sullivan W."/>
            <person name="Andreopoulos W.B."/>
            <person name="Clum A."/>
            <person name="Lindquist E."/>
            <person name="Daum C."/>
            <person name="Ramamoorthy G.K."/>
            <person name="Gryganskyi A."/>
            <person name="Culley D."/>
            <person name="Magnuson J.K."/>
            <person name="James T.Y."/>
            <person name="O'Malley M.A."/>
            <person name="Stajich J.E."/>
            <person name="Spatafora J.W."/>
            <person name="Visel A."/>
            <person name="Grigoriev I.V."/>
        </authorList>
    </citation>
    <scope>NUCLEOTIDE SEQUENCE [LARGE SCALE GENOMIC DNA]</scope>
    <source>
        <strain evidence="3 4">JEL800</strain>
    </source>
</reference>
<sequence>MVTASKKAIKVRRRGSSRTERTHSIGTYSRKLGESCIRVIRRKVWGGLERRAGEHFKRGSLKLTLVQRYVQNYWQRYQEKKKKVLEQALVTVGPNAQTNGMLSNLSQPISAPTPSTITTSATLAATSLNCPSCTSCAAKDEIIAGLRAQLPANPSGLVHRVPPPNGRAIVTKNPEPSFYRAYLAVKGNESSNEVFQRHAANCPEPFSDTGRVQKGQLFGMSLLISEAKVDDKTEYKRMMEDVTGEYAELKEKVNAELQRQKANHQSETLLPLSNRKYSEYHDRAVDNLQLAIDDAGK</sequence>
<organism evidence="3 4">
    <name type="scientific">Rhizoclosmatium globosum</name>
    <dbReference type="NCBI Taxonomy" id="329046"/>
    <lineage>
        <taxon>Eukaryota</taxon>
        <taxon>Fungi</taxon>
        <taxon>Fungi incertae sedis</taxon>
        <taxon>Chytridiomycota</taxon>
        <taxon>Chytridiomycota incertae sedis</taxon>
        <taxon>Chytridiomycetes</taxon>
        <taxon>Chytridiales</taxon>
        <taxon>Chytriomycetaceae</taxon>
        <taxon>Rhizoclosmatium</taxon>
    </lineage>
</organism>
<evidence type="ECO:0000256" key="1">
    <source>
        <dbReference type="SAM" id="Coils"/>
    </source>
</evidence>
<dbReference type="AlphaFoldDB" id="A0A1Y2C1N3"/>
<gene>
    <name evidence="3" type="ORF">BCR33DRAFT_372712</name>
</gene>
<feature type="coiled-coil region" evidence="1">
    <location>
        <begin position="232"/>
        <end position="267"/>
    </location>
</feature>
<protein>
    <submittedName>
        <fullName evidence="3">Uncharacterized protein</fullName>
    </submittedName>
</protein>
<dbReference type="EMBL" id="MCGO01000036">
    <property type="protein sequence ID" value="ORY40215.1"/>
    <property type="molecule type" value="Genomic_DNA"/>
</dbReference>
<proteinExistence type="predicted"/>
<feature type="compositionally biased region" description="Basic residues" evidence="2">
    <location>
        <begin position="7"/>
        <end position="16"/>
    </location>
</feature>
<name>A0A1Y2C1N3_9FUNG</name>
<dbReference type="Proteomes" id="UP000193642">
    <property type="component" value="Unassembled WGS sequence"/>
</dbReference>
<evidence type="ECO:0000256" key="2">
    <source>
        <dbReference type="SAM" id="MobiDB-lite"/>
    </source>
</evidence>
<feature type="region of interest" description="Disordered" evidence="2">
    <location>
        <begin position="1"/>
        <end position="23"/>
    </location>
</feature>